<feature type="region of interest" description="Disordered" evidence="3">
    <location>
        <begin position="1"/>
        <end position="24"/>
    </location>
</feature>
<keyword evidence="2 4" id="KW-0472">Membrane</keyword>
<keyword evidence="4" id="KW-0812">Transmembrane</keyword>
<dbReference type="AlphaFoldDB" id="A0A7I7ZL74"/>
<evidence type="ECO:0000313" key="5">
    <source>
        <dbReference type="EMBL" id="TLH71600.1"/>
    </source>
</evidence>
<protein>
    <submittedName>
        <fullName evidence="5">Uncharacterized protein</fullName>
    </submittedName>
</protein>
<dbReference type="EMBL" id="POTM01000022">
    <property type="protein sequence ID" value="TLH71600.1"/>
    <property type="molecule type" value="Genomic_DNA"/>
</dbReference>
<reference evidence="5 6" key="1">
    <citation type="submission" date="2018-01" db="EMBL/GenBank/DDBJ databases">
        <title>Comparative genomics of Mycobacterium mucogenicum and Mycobacterium neoaurum clade members emphasizing tRNA and non-coding RNA.</title>
        <authorList>
            <person name="Behra P.R.K."/>
            <person name="Pettersson B.M.F."/>
            <person name="Das S."/>
            <person name="Dasgupta S."/>
            <person name="Kirsebom L.A."/>
        </authorList>
    </citation>
    <scope>NUCLEOTIDE SEQUENCE [LARGE SCALE GENOMIC DNA]</scope>
    <source>
        <strain evidence="5 6">DSM 45104</strain>
    </source>
</reference>
<proteinExistence type="predicted"/>
<organism evidence="5 6">
    <name type="scientific">Mycolicibacterium phocaicum</name>
    <dbReference type="NCBI Taxonomy" id="319706"/>
    <lineage>
        <taxon>Bacteria</taxon>
        <taxon>Bacillati</taxon>
        <taxon>Actinomycetota</taxon>
        <taxon>Actinomycetes</taxon>
        <taxon>Mycobacteriales</taxon>
        <taxon>Mycobacteriaceae</taxon>
        <taxon>Mycolicibacterium</taxon>
    </lineage>
</organism>
<evidence type="ECO:0000256" key="4">
    <source>
        <dbReference type="SAM" id="Phobius"/>
    </source>
</evidence>
<evidence type="ECO:0000256" key="3">
    <source>
        <dbReference type="SAM" id="MobiDB-lite"/>
    </source>
</evidence>
<feature type="transmembrane region" description="Helical" evidence="4">
    <location>
        <begin position="60"/>
        <end position="82"/>
    </location>
</feature>
<comment type="caution">
    <text evidence="5">The sequence shown here is derived from an EMBL/GenBank/DDBJ whole genome shotgun (WGS) entry which is preliminary data.</text>
</comment>
<dbReference type="Proteomes" id="UP000309984">
    <property type="component" value="Unassembled WGS sequence"/>
</dbReference>
<dbReference type="RefSeq" id="WP_138248573.1">
    <property type="nucleotide sequence ID" value="NZ_AP022616.1"/>
</dbReference>
<dbReference type="PANTHER" id="PTHR37042:SF4">
    <property type="entry name" value="OUTER MEMBRANE PROTEIN RV1973"/>
    <property type="match status" value="1"/>
</dbReference>
<dbReference type="PANTHER" id="PTHR37042">
    <property type="entry name" value="OUTER MEMBRANE PROTEIN RV1973"/>
    <property type="match status" value="1"/>
</dbReference>
<evidence type="ECO:0000256" key="1">
    <source>
        <dbReference type="ARBA" id="ARBA00004370"/>
    </source>
</evidence>
<feature type="compositionally biased region" description="Basic and acidic residues" evidence="3">
    <location>
        <begin position="1"/>
        <end position="17"/>
    </location>
</feature>
<name>A0A7I7ZL74_9MYCO</name>
<sequence>MKLIKSRGENKAAEKPIEATASVDELDDDIEIDDSMPGSLAETTDAAPAPGRRRVAWANVAVYGLLPALVLVLGGAAGYLQWKDVSLHETDTAKTESTKAASDGTIALLSYKPETVDKDLEAAKKYMTGNFLDSYTKLTRDVVIPGSKQKKISAVATVPAAAWTKASPNHAVVMLFVDQTMIIGDSAPTSTASSVRVTLDKVEGRWLISQFDPM</sequence>
<comment type="subcellular location">
    <subcellularLocation>
        <location evidence="1">Membrane</location>
    </subcellularLocation>
</comment>
<keyword evidence="4" id="KW-1133">Transmembrane helix</keyword>
<accession>A0A7I7ZL74</accession>
<evidence type="ECO:0000313" key="6">
    <source>
        <dbReference type="Proteomes" id="UP000309984"/>
    </source>
</evidence>
<evidence type="ECO:0000256" key="2">
    <source>
        <dbReference type="ARBA" id="ARBA00023136"/>
    </source>
</evidence>
<gene>
    <name evidence="5" type="ORF">C1S79_08040</name>
</gene>
<dbReference type="GO" id="GO:0016020">
    <property type="term" value="C:membrane"/>
    <property type="evidence" value="ECO:0007669"/>
    <property type="project" value="UniProtKB-SubCell"/>
</dbReference>
<keyword evidence="6" id="KW-1185">Reference proteome</keyword>